<dbReference type="Proteomes" id="UP001201980">
    <property type="component" value="Unassembled WGS sequence"/>
</dbReference>
<comment type="caution">
    <text evidence="1">The sequence shown here is derived from an EMBL/GenBank/DDBJ whole genome shotgun (WGS) entry which is preliminary data.</text>
</comment>
<sequence length="122" mass="13570">METASRANTACQSCQPVIFPSGAMTTCSNCVGGCKDCQDAADSGLCYGWLDRQNLKRHKSLAIGKQLKAPLFQRDHPPWNMPAAIPQIHILLDPNEDLCYSVQFHADELFVDDVYVPRDVLF</sequence>
<organism evidence="1 2">
    <name type="scientific">Zalerion maritima</name>
    <dbReference type="NCBI Taxonomy" id="339359"/>
    <lineage>
        <taxon>Eukaryota</taxon>
        <taxon>Fungi</taxon>
        <taxon>Dikarya</taxon>
        <taxon>Ascomycota</taxon>
        <taxon>Pezizomycotina</taxon>
        <taxon>Sordariomycetes</taxon>
        <taxon>Lulworthiomycetidae</taxon>
        <taxon>Lulworthiales</taxon>
        <taxon>Lulworthiaceae</taxon>
        <taxon>Zalerion</taxon>
    </lineage>
</organism>
<protein>
    <submittedName>
        <fullName evidence="1">Uncharacterized protein</fullName>
    </submittedName>
</protein>
<keyword evidence="2" id="KW-1185">Reference proteome</keyword>
<proteinExistence type="predicted"/>
<accession>A0AAD5WNJ0</accession>
<evidence type="ECO:0000313" key="2">
    <source>
        <dbReference type="Proteomes" id="UP001201980"/>
    </source>
</evidence>
<gene>
    <name evidence="1" type="ORF">MKZ38_006861</name>
</gene>
<name>A0AAD5WNJ0_9PEZI</name>
<reference evidence="1" key="1">
    <citation type="submission" date="2022-07" db="EMBL/GenBank/DDBJ databases">
        <title>Draft genome sequence of Zalerion maritima ATCC 34329, a (micro)plastics degrading marine fungus.</title>
        <authorList>
            <person name="Paco A."/>
            <person name="Goncalves M.F.M."/>
            <person name="Rocha-Santos T.A.P."/>
            <person name="Alves A."/>
        </authorList>
    </citation>
    <scope>NUCLEOTIDE SEQUENCE</scope>
    <source>
        <strain evidence="1">ATCC 34329</strain>
    </source>
</reference>
<dbReference type="AlphaFoldDB" id="A0AAD5WNJ0"/>
<evidence type="ECO:0000313" key="1">
    <source>
        <dbReference type="EMBL" id="KAJ2895144.1"/>
    </source>
</evidence>
<dbReference type="EMBL" id="JAKWBI020000424">
    <property type="protein sequence ID" value="KAJ2895144.1"/>
    <property type="molecule type" value="Genomic_DNA"/>
</dbReference>